<dbReference type="SUPFAM" id="SSF75169">
    <property type="entry name" value="DsrEFH-like"/>
    <property type="match status" value="1"/>
</dbReference>
<dbReference type="OrthoDB" id="9805634at2"/>
<dbReference type="AlphaFoldDB" id="A0A1M4WN94"/>
<proteinExistence type="predicted"/>
<keyword evidence="2" id="KW-1185">Reference proteome</keyword>
<organism evidence="1 2">
    <name type="scientific">Ferrithrix thermotolerans DSM 19514</name>
    <dbReference type="NCBI Taxonomy" id="1121881"/>
    <lineage>
        <taxon>Bacteria</taxon>
        <taxon>Bacillati</taxon>
        <taxon>Actinomycetota</taxon>
        <taxon>Acidimicrobiia</taxon>
        <taxon>Acidimicrobiales</taxon>
        <taxon>Acidimicrobiaceae</taxon>
        <taxon>Ferrithrix</taxon>
    </lineage>
</organism>
<reference evidence="2" key="1">
    <citation type="submission" date="2016-11" db="EMBL/GenBank/DDBJ databases">
        <authorList>
            <person name="Varghese N."/>
            <person name="Submissions S."/>
        </authorList>
    </citation>
    <scope>NUCLEOTIDE SEQUENCE [LARGE SCALE GENOMIC DNA]</scope>
    <source>
        <strain evidence="2">DSM 19514</strain>
    </source>
</reference>
<dbReference type="Gene3D" id="3.40.1260.10">
    <property type="entry name" value="DsrEFH-like"/>
    <property type="match status" value="1"/>
</dbReference>
<dbReference type="InterPro" id="IPR027396">
    <property type="entry name" value="DsrEFH-like"/>
</dbReference>
<evidence type="ECO:0000313" key="1">
    <source>
        <dbReference type="EMBL" id="SHE82630.1"/>
    </source>
</evidence>
<sequence>MSEEPAKVAFLILSDDPARAMPGLVMASRLKENRGDDVRVMFFGPGVRLAASGKIDEQIKKLQEVGVLPKACRANVEQYEVQQEMAERPIELLAAGAEVEEYAKLGYTVLSF</sequence>
<dbReference type="Proteomes" id="UP000184295">
    <property type="component" value="Unassembled WGS sequence"/>
</dbReference>
<evidence type="ECO:0000313" key="2">
    <source>
        <dbReference type="Proteomes" id="UP000184295"/>
    </source>
</evidence>
<dbReference type="RefSeq" id="WP_072791363.1">
    <property type="nucleotide sequence ID" value="NZ_FQUL01000027.1"/>
</dbReference>
<dbReference type="EMBL" id="FQUL01000027">
    <property type="protein sequence ID" value="SHE82630.1"/>
    <property type="molecule type" value="Genomic_DNA"/>
</dbReference>
<name>A0A1M4WN94_9ACTN</name>
<gene>
    <name evidence="1" type="ORF">SAMN02745225_01725</name>
</gene>
<accession>A0A1M4WN94</accession>
<protein>
    <submittedName>
        <fullName evidence="1">Uncharacterized protein</fullName>
    </submittedName>
</protein>